<gene>
    <name evidence="2" type="ORF">SAMN04488559_101351</name>
</gene>
<evidence type="ECO:0000313" key="3">
    <source>
        <dbReference type="Proteomes" id="UP000198948"/>
    </source>
</evidence>
<feature type="transmembrane region" description="Helical" evidence="1">
    <location>
        <begin position="41"/>
        <end position="65"/>
    </location>
</feature>
<proteinExistence type="predicted"/>
<sequence length="140" mass="16813">MEKKITVFNWAGLISAILFLLFFVDWAIYALSRSYGENPFSWLFFLISNGLILFALVMQFTVITLTPHQIIVERMFHFRRKAYDLNQHEVTFGYIVPGYRMSNYPIDIKNKTDQSMRRINCGRKRCQKFKEFWQVNHQEK</sequence>
<dbReference type="Proteomes" id="UP000198948">
    <property type="component" value="Unassembled WGS sequence"/>
</dbReference>
<reference evidence="2 3" key="1">
    <citation type="submission" date="2016-10" db="EMBL/GenBank/DDBJ databases">
        <authorList>
            <person name="de Groot N.N."/>
        </authorList>
    </citation>
    <scope>NUCLEOTIDE SEQUENCE [LARGE SCALE GENOMIC DNA]</scope>
    <source>
        <strain evidence="2 3">DSM 13760</strain>
    </source>
</reference>
<dbReference type="EMBL" id="FOHA01000001">
    <property type="protein sequence ID" value="SER55577.1"/>
    <property type="molecule type" value="Genomic_DNA"/>
</dbReference>
<accession>A0A1H9Q557</accession>
<keyword evidence="1" id="KW-0812">Transmembrane</keyword>
<dbReference type="RefSeq" id="WP_092649631.1">
    <property type="nucleotide sequence ID" value="NZ_FOHA01000001.1"/>
</dbReference>
<feature type="transmembrane region" description="Helical" evidence="1">
    <location>
        <begin position="7"/>
        <end position="29"/>
    </location>
</feature>
<dbReference type="STRING" id="142588.SAMN04488559_101351"/>
<evidence type="ECO:0000313" key="2">
    <source>
        <dbReference type="EMBL" id="SER55577.1"/>
    </source>
</evidence>
<organism evidence="2 3">
    <name type="scientific">Isobaculum melis</name>
    <dbReference type="NCBI Taxonomy" id="142588"/>
    <lineage>
        <taxon>Bacteria</taxon>
        <taxon>Bacillati</taxon>
        <taxon>Bacillota</taxon>
        <taxon>Bacilli</taxon>
        <taxon>Lactobacillales</taxon>
        <taxon>Carnobacteriaceae</taxon>
        <taxon>Isobaculum</taxon>
    </lineage>
</organism>
<keyword evidence="1" id="KW-1133">Transmembrane helix</keyword>
<evidence type="ECO:0000256" key="1">
    <source>
        <dbReference type="SAM" id="Phobius"/>
    </source>
</evidence>
<keyword evidence="3" id="KW-1185">Reference proteome</keyword>
<protein>
    <submittedName>
        <fullName evidence="2">Uncharacterized protein</fullName>
    </submittedName>
</protein>
<keyword evidence="1" id="KW-0472">Membrane</keyword>
<dbReference type="AlphaFoldDB" id="A0A1H9Q557"/>
<name>A0A1H9Q557_9LACT</name>